<feature type="transmembrane region" description="Helical" evidence="6">
    <location>
        <begin position="72"/>
        <end position="90"/>
    </location>
</feature>
<dbReference type="InterPro" id="IPR036259">
    <property type="entry name" value="MFS_trans_sf"/>
</dbReference>
<keyword evidence="2" id="KW-0813">Transport</keyword>
<feature type="domain" description="Major facilitator superfamily (MFS) profile" evidence="7">
    <location>
        <begin position="6"/>
        <end position="413"/>
    </location>
</feature>
<feature type="transmembrane region" description="Helical" evidence="6">
    <location>
        <begin position="140"/>
        <end position="160"/>
    </location>
</feature>
<protein>
    <submittedName>
        <fullName evidence="8">Predicted arabinose efflux permease, MFS family</fullName>
    </submittedName>
</protein>
<feature type="transmembrane region" description="Helical" evidence="6">
    <location>
        <begin position="267"/>
        <end position="286"/>
    </location>
</feature>
<dbReference type="InterPro" id="IPR011701">
    <property type="entry name" value="MFS"/>
</dbReference>
<dbReference type="RefSeq" id="WP_073020078.1">
    <property type="nucleotide sequence ID" value="NZ_FQXU01000008.1"/>
</dbReference>
<evidence type="ECO:0000313" key="8">
    <source>
        <dbReference type="EMBL" id="SHI20472.1"/>
    </source>
</evidence>
<feature type="transmembrane region" description="Helical" evidence="6">
    <location>
        <begin position="172"/>
        <end position="195"/>
    </location>
</feature>
<dbReference type="SUPFAM" id="SSF103473">
    <property type="entry name" value="MFS general substrate transporter"/>
    <property type="match status" value="1"/>
</dbReference>
<reference evidence="8 9" key="1">
    <citation type="submission" date="2016-11" db="EMBL/GenBank/DDBJ databases">
        <authorList>
            <person name="Jaros S."/>
            <person name="Januszkiewicz K."/>
            <person name="Wedrychowicz H."/>
        </authorList>
    </citation>
    <scope>NUCLEOTIDE SEQUENCE [LARGE SCALE GENOMIC DNA]</scope>
    <source>
        <strain evidence="8 9">DSM 6191</strain>
    </source>
</reference>
<evidence type="ECO:0000256" key="3">
    <source>
        <dbReference type="ARBA" id="ARBA00022692"/>
    </source>
</evidence>
<dbReference type="InterPro" id="IPR053160">
    <property type="entry name" value="MFS_DHA3_Transporter"/>
</dbReference>
<dbReference type="InterPro" id="IPR020846">
    <property type="entry name" value="MFS_dom"/>
</dbReference>
<dbReference type="PANTHER" id="PTHR23530:SF1">
    <property type="entry name" value="PERMEASE, MAJOR FACILITATOR SUPERFAMILY-RELATED"/>
    <property type="match status" value="1"/>
</dbReference>
<feature type="transmembrane region" description="Helical" evidence="6">
    <location>
        <begin position="96"/>
        <end position="119"/>
    </location>
</feature>
<dbReference type="AlphaFoldDB" id="A0A1M5Z8D0"/>
<dbReference type="PROSITE" id="PS00216">
    <property type="entry name" value="SUGAR_TRANSPORT_1"/>
    <property type="match status" value="1"/>
</dbReference>
<feature type="transmembrane region" description="Helical" evidence="6">
    <location>
        <begin position="387"/>
        <end position="406"/>
    </location>
</feature>
<feature type="transmembrane region" description="Helical" evidence="6">
    <location>
        <begin position="360"/>
        <end position="381"/>
    </location>
</feature>
<dbReference type="GO" id="GO:0005886">
    <property type="term" value="C:plasma membrane"/>
    <property type="evidence" value="ECO:0007669"/>
    <property type="project" value="UniProtKB-SubCell"/>
</dbReference>
<evidence type="ECO:0000256" key="5">
    <source>
        <dbReference type="ARBA" id="ARBA00023136"/>
    </source>
</evidence>
<accession>A0A1M5Z8D0</accession>
<feature type="transmembrane region" description="Helical" evidence="6">
    <location>
        <begin position="322"/>
        <end position="339"/>
    </location>
</feature>
<gene>
    <name evidence="8" type="ORF">SAMN02745941_02622</name>
</gene>
<feature type="transmembrane region" description="Helical" evidence="6">
    <location>
        <begin position="39"/>
        <end position="60"/>
    </location>
</feature>
<evidence type="ECO:0000256" key="4">
    <source>
        <dbReference type="ARBA" id="ARBA00022989"/>
    </source>
</evidence>
<evidence type="ECO:0000313" key="9">
    <source>
        <dbReference type="Proteomes" id="UP000184241"/>
    </source>
</evidence>
<dbReference type="Proteomes" id="UP000184241">
    <property type="component" value="Unassembled WGS sequence"/>
</dbReference>
<feature type="transmembrane region" description="Helical" evidence="6">
    <location>
        <begin position="12"/>
        <end position="33"/>
    </location>
</feature>
<organism evidence="8 9">
    <name type="scientific">Clostridium intestinale DSM 6191</name>
    <dbReference type="NCBI Taxonomy" id="1121320"/>
    <lineage>
        <taxon>Bacteria</taxon>
        <taxon>Bacillati</taxon>
        <taxon>Bacillota</taxon>
        <taxon>Clostridia</taxon>
        <taxon>Eubacteriales</taxon>
        <taxon>Clostridiaceae</taxon>
        <taxon>Clostridium</taxon>
    </lineage>
</organism>
<keyword evidence="3 6" id="KW-0812">Transmembrane</keyword>
<keyword evidence="4 6" id="KW-1133">Transmembrane helix</keyword>
<name>A0A1M5Z8D0_9CLOT</name>
<dbReference type="PROSITE" id="PS50850">
    <property type="entry name" value="MFS"/>
    <property type="match status" value="1"/>
</dbReference>
<evidence type="ECO:0000256" key="1">
    <source>
        <dbReference type="ARBA" id="ARBA00004651"/>
    </source>
</evidence>
<dbReference type="PANTHER" id="PTHR23530">
    <property type="entry name" value="TRANSPORT PROTEIN-RELATED"/>
    <property type="match status" value="1"/>
</dbReference>
<dbReference type="InterPro" id="IPR005829">
    <property type="entry name" value="Sugar_transporter_CS"/>
</dbReference>
<proteinExistence type="predicted"/>
<dbReference type="Gene3D" id="1.20.1250.20">
    <property type="entry name" value="MFS general substrate transporter like domains"/>
    <property type="match status" value="1"/>
</dbReference>
<keyword evidence="5 6" id="KW-0472">Membrane</keyword>
<sequence>MKNNKLIKIYIVNRVFHWLIMGLTIPVITMILLDKGLDFLEVGLLISIQSAMVIIMELPSGAMSDAIGRKRVYMIAMTASLICSFLFMFVSGFTLLALVAAINGVVQALSSGTIDAWFVDEFKEKYPDENLQKALSIVQIFTFIFLALSSIVGGILPMTLGSIVNTKWGLSIYSGNFIVQILLLLIHILLTIVLIKENEYENRKQDILKSFKTFPIILKNSVKEGVKNKYIFLLLLTAIAWGIGFSGLEAFWQPKVKTIVGLESGDLILGVLSSGYFLAGALGSYASSHICKLVDNNLAKLLIILRSILGILFIILAFQNNIIGFAIGYLVLYSVNGMSESPYYTLFNNEVKSDNRATLLSLESLFMKFGGMVGSIGIGYISRQYSISIGWTLSGVVLFISSLAFLKLYKLEKEKVNNNILG</sequence>
<comment type="subcellular location">
    <subcellularLocation>
        <location evidence="1">Cell membrane</location>
        <topology evidence="1">Multi-pass membrane protein</topology>
    </subcellularLocation>
</comment>
<evidence type="ECO:0000256" key="6">
    <source>
        <dbReference type="SAM" id="Phobius"/>
    </source>
</evidence>
<feature type="transmembrane region" description="Helical" evidence="6">
    <location>
        <begin position="298"/>
        <end position="316"/>
    </location>
</feature>
<dbReference type="EMBL" id="FQXU01000008">
    <property type="protein sequence ID" value="SHI20472.1"/>
    <property type="molecule type" value="Genomic_DNA"/>
</dbReference>
<evidence type="ECO:0000256" key="2">
    <source>
        <dbReference type="ARBA" id="ARBA00022448"/>
    </source>
</evidence>
<dbReference type="Pfam" id="PF07690">
    <property type="entry name" value="MFS_1"/>
    <property type="match status" value="1"/>
</dbReference>
<evidence type="ECO:0000259" key="7">
    <source>
        <dbReference type="PROSITE" id="PS50850"/>
    </source>
</evidence>
<dbReference type="GO" id="GO:0022857">
    <property type="term" value="F:transmembrane transporter activity"/>
    <property type="evidence" value="ECO:0007669"/>
    <property type="project" value="InterPro"/>
</dbReference>
<feature type="transmembrane region" description="Helical" evidence="6">
    <location>
        <begin position="230"/>
        <end position="252"/>
    </location>
</feature>